<dbReference type="AlphaFoldDB" id="A0A843TVF7"/>
<dbReference type="Proteomes" id="UP000652761">
    <property type="component" value="Unassembled WGS sequence"/>
</dbReference>
<reference evidence="1" key="1">
    <citation type="submission" date="2017-07" db="EMBL/GenBank/DDBJ databases">
        <title>Taro Niue Genome Assembly and Annotation.</title>
        <authorList>
            <person name="Atibalentja N."/>
            <person name="Keating K."/>
            <person name="Fields C.J."/>
        </authorList>
    </citation>
    <scope>NUCLEOTIDE SEQUENCE</scope>
    <source>
        <strain evidence="1">Niue_2</strain>
        <tissue evidence="1">Leaf</tissue>
    </source>
</reference>
<dbReference type="EMBL" id="NMUH01000313">
    <property type="protein sequence ID" value="MQL76682.1"/>
    <property type="molecule type" value="Genomic_DNA"/>
</dbReference>
<proteinExistence type="predicted"/>
<name>A0A843TVF7_COLES</name>
<evidence type="ECO:0000313" key="1">
    <source>
        <dbReference type="EMBL" id="MQL76682.1"/>
    </source>
</evidence>
<accession>A0A843TVF7</accession>
<comment type="caution">
    <text evidence="1">The sequence shown here is derived from an EMBL/GenBank/DDBJ whole genome shotgun (WGS) entry which is preliminary data.</text>
</comment>
<sequence length="90" mass="10202">MSTNLSCSGVMPNTLEIHTALRKLNEFGCSSRDWICPICTRFLLTPLEEFKQQLSSKVIRWLSIDEGHLSTDEVYLSTYTGVSEFLVLEA</sequence>
<evidence type="ECO:0000313" key="2">
    <source>
        <dbReference type="Proteomes" id="UP000652761"/>
    </source>
</evidence>
<organism evidence="1 2">
    <name type="scientific">Colocasia esculenta</name>
    <name type="common">Wild taro</name>
    <name type="synonym">Arum esculentum</name>
    <dbReference type="NCBI Taxonomy" id="4460"/>
    <lineage>
        <taxon>Eukaryota</taxon>
        <taxon>Viridiplantae</taxon>
        <taxon>Streptophyta</taxon>
        <taxon>Embryophyta</taxon>
        <taxon>Tracheophyta</taxon>
        <taxon>Spermatophyta</taxon>
        <taxon>Magnoliopsida</taxon>
        <taxon>Liliopsida</taxon>
        <taxon>Araceae</taxon>
        <taxon>Aroideae</taxon>
        <taxon>Colocasieae</taxon>
        <taxon>Colocasia</taxon>
    </lineage>
</organism>
<keyword evidence="2" id="KW-1185">Reference proteome</keyword>
<protein>
    <submittedName>
        <fullName evidence="1">Uncharacterized protein</fullName>
    </submittedName>
</protein>
<gene>
    <name evidence="1" type="ORF">Taro_009078</name>
</gene>